<evidence type="ECO:0000313" key="2">
    <source>
        <dbReference type="Proteomes" id="UP000693946"/>
    </source>
</evidence>
<protein>
    <submittedName>
        <fullName evidence="1">Uncharacterized protein</fullName>
    </submittedName>
</protein>
<evidence type="ECO:0000313" key="1">
    <source>
        <dbReference type="EMBL" id="KAG7453853.1"/>
    </source>
</evidence>
<sequence>MELPAASATSQRSSDTWQRSFPAFIVKVAFEHFRSVRETLCGLDVAGKAVTAAQRSEVEHPAEAIFIVHRRVLFSSQTRFEQRANSVSAVKELVLSPITSSFCASLLCLFPLIHYKRTTPPATRSSY</sequence>
<dbReference type="EMBL" id="JAGKHQ010001740">
    <property type="protein sequence ID" value="KAG7453853.1"/>
    <property type="molecule type" value="Genomic_DNA"/>
</dbReference>
<dbReference type="AlphaFoldDB" id="A0AAV6PBT4"/>
<reference evidence="1 2" key="1">
    <citation type="journal article" date="2021" name="Sci. Rep.">
        <title>Chromosome anchoring in Senegalese sole (Solea senegalensis) reveals sex-associated markers and genome rearrangements in flatfish.</title>
        <authorList>
            <person name="Guerrero-Cozar I."/>
            <person name="Gomez-Garrido J."/>
            <person name="Berbel C."/>
            <person name="Martinez-Blanch J.F."/>
            <person name="Alioto T."/>
            <person name="Claros M.G."/>
            <person name="Gagnaire P.A."/>
            <person name="Manchado M."/>
        </authorList>
    </citation>
    <scope>NUCLEOTIDE SEQUENCE [LARGE SCALE GENOMIC DNA]</scope>
    <source>
        <strain evidence="1">Sse05_10M</strain>
    </source>
</reference>
<dbReference type="Proteomes" id="UP000693946">
    <property type="component" value="Unassembled WGS sequence"/>
</dbReference>
<comment type="caution">
    <text evidence="1">The sequence shown here is derived from an EMBL/GenBank/DDBJ whole genome shotgun (WGS) entry which is preliminary data.</text>
</comment>
<accession>A0AAV6PBT4</accession>
<keyword evidence="2" id="KW-1185">Reference proteome</keyword>
<gene>
    <name evidence="1" type="ORF">JOB18_017666</name>
</gene>
<name>A0AAV6PBT4_SOLSE</name>
<organism evidence="1 2">
    <name type="scientific">Solea senegalensis</name>
    <name type="common">Senegalese sole</name>
    <dbReference type="NCBI Taxonomy" id="28829"/>
    <lineage>
        <taxon>Eukaryota</taxon>
        <taxon>Metazoa</taxon>
        <taxon>Chordata</taxon>
        <taxon>Craniata</taxon>
        <taxon>Vertebrata</taxon>
        <taxon>Euteleostomi</taxon>
        <taxon>Actinopterygii</taxon>
        <taxon>Neopterygii</taxon>
        <taxon>Teleostei</taxon>
        <taxon>Neoteleostei</taxon>
        <taxon>Acanthomorphata</taxon>
        <taxon>Carangaria</taxon>
        <taxon>Pleuronectiformes</taxon>
        <taxon>Pleuronectoidei</taxon>
        <taxon>Soleidae</taxon>
        <taxon>Solea</taxon>
    </lineage>
</organism>
<proteinExistence type="predicted"/>